<protein>
    <submittedName>
        <fullName evidence="2">Uncharacterized protein</fullName>
    </submittedName>
</protein>
<dbReference type="RefSeq" id="WP_166588035.1">
    <property type="nucleotide sequence ID" value="NZ_WWEO01000045.1"/>
</dbReference>
<organism evidence="2 3">
    <name type="scientific">Mucilaginibacter agri</name>
    <dbReference type="NCBI Taxonomy" id="2695265"/>
    <lineage>
        <taxon>Bacteria</taxon>
        <taxon>Pseudomonadati</taxon>
        <taxon>Bacteroidota</taxon>
        <taxon>Sphingobacteriia</taxon>
        <taxon>Sphingobacteriales</taxon>
        <taxon>Sphingobacteriaceae</taxon>
        <taxon>Mucilaginibacter</taxon>
    </lineage>
</organism>
<sequence>MSQLKFIKLVFVFAAMCFIAKPFIGYQGIALLRRSSDSLILVKAFAKRKPEYMQEAEVKKASIQQLLSNPPATLMLAISALLSLLFPFIALSRRITTQFIDRLSLNSLQDEQTYLLTGKLSI</sequence>
<dbReference type="Proteomes" id="UP000638732">
    <property type="component" value="Unassembled WGS sequence"/>
</dbReference>
<gene>
    <name evidence="2" type="ORF">GSY63_22080</name>
</gene>
<comment type="caution">
    <text evidence="2">The sequence shown here is derived from an EMBL/GenBank/DDBJ whole genome shotgun (WGS) entry which is preliminary data.</text>
</comment>
<keyword evidence="1" id="KW-0472">Membrane</keyword>
<dbReference type="AlphaFoldDB" id="A0A966DX92"/>
<feature type="transmembrane region" description="Helical" evidence="1">
    <location>
        <begin position="72"/>
        <end position="92"/>
    </location>
</feature>
<keyword evidence="1" id="KW-0812">Transmembrane</keyword>
<evidence type="ECO:0000313" key="2">
    <source>
        <dbReference type="EMBL" id="NCD72069.1"/>
    </source>
</evidence>
<dbReference type="EMBL" id="WWEO01000045">
    <property type="protein sequence ID" value="NCD72069.1"/>
    <property type="molecule type" value="Genomic_DNA"/>
</dbReference>
<evidence type="ECO:0000256" key="1">
    <source>
        <dbReference type="SAM" id="Phobius"/>
    </source>
</evidence>
<keyword evidence="1" id="KW-1133">Transmembrane helix</keyword>
<accession>A0A966DX92</accession>
<name>A0A966DX92_9SPHI</name>
<reference evidence="2" key="2">
    <citation type="submission" date="2020-10" db="EMBL/GenBank/DDBJ databases">
        <title>Mucilaginibacter sp. nov., isolated from soil.</title>
        <authorList>
            <person name="Jeon C.O."/>
        </authorList>
    </citation>
    <scope>NUCLEOTIDE SEQUENCE</scope>
    <source>
        <strain evidence="2">R11</strain>
    </source>
</reference>
<evidence type="ECO:0000313" key="3">
    <source>
        <dbReference type="Proteomes" id="UP000638732"/>
    </source>
</evidence>
<proteinExistence type="predicted"/>
<reference evidence="2" key="1">
    <citation type="submission" date="2020-01" db="EMBL/GenBank/DDBJ databases">
        <authorList>
            <person name="Seo Y.L."/>
        </authorList>
    </citation>
    <scope>NUCLEOTIDE SEQUENCE</scope>
    <source>
        <strain evidence="2">R11</strain>
    </source>
</reference>
<keyword evidence="3" id="KW-1185">Reference proteome</keyword>